<dbReference type="SUPFAM" id="SSF52172">
    <property type="entry name" value="CheY-like"/>
    <property type="match status" value="1"/>
</dbReference>
<evidence type="ECO:0000256" key="2">
    <source>
        <dbReference type="ARBA" id="ARBA00022553"/>
    </source>
</evidence>
<evidence type="ECO:0000259" key="10">
    <source>
        <dbReference type="PROSITE" id="PS50110"/>
    </source>
</evidence>
<name>A0AA36Y4V8_9FIRM</name>
<evidence type="ECO:0000256" key="8">
    <source>
        <dbReference type="PROSITE-ProRule" id="PRU00169"/>
    </source>
</evidence>
<dbReference type="SMART" id="SM00862">
    <property type="entry name" value="Trans_reg_C"/>
    <property type="match status" value="1"/>
</dbReference>
<dbReference type="PROSITE" id="PS50110">
    <property type="entry name" value="RESPONSE_REGULATORY"/>
    <property type="match status" value="1"/>
</dbReference>
<comment type="caution">
    <text evidence="12">The sequence shown here is derived from an EMBL/GenBank/DDBJ whole genome shotgun (WGS) entry which is preliminary data.</text>
</comment>
<evidence type="ECO:0000313" key="12">
    <source>
        <dbReference type="EMBL" id="EHO16773.1"/>
    </source>
</evidence>
<dbReference type="InterPro" id="IPR016032">
    <property type="entry name" value="Sig_transdc_resp-reg_C-effctor"/>
</dbReference>
<dbReference type="PANTHER" id="PTHR48111:SF21">
    <property type="entry name" value="DNA-BINDING DUAL MASTER TRANSCRIPTIONAL REGULATOR RPAA"/>
    <property type="match status" value="1"/>
</dbReference>
<dbReference type="InterPro" id="IPR011006">
    <property type="entry name" value="CheY-like_superfamily"/>
</dbReference>
<evidence type="ECO:0000256" key="1">
    <source>
        <dbReference type="ARBA" id="ARBA00018672"/>
    </source>
</evidence>
<dbReference type="Gene3D" id="3.40.50.2300">
    <property type="match status" value="1"/>
</dbReference>
<dbReference type="GO" id="GO:0000976">
    <property type="term" value="F:transcription cis-regulatory region binding"/>
    <property type="evidence" value="ECO:0007669"/>
    <property type="project" value="TreeGrafter"/>
</dbReference>
<dbReference type="InterPro" id="IPR001789">
    <property type="entry name" value="Sig_transdc_resp-reg_receiver"/>
</dbReference>
<keyword evidence="2 8" id="KW-0597">Phosphoprotein</keyword>
<dbReference type="CDD" id="cd00383">
    <property type="entry name" value="trans_reg_C"/>
    <property type="match status" value="1"/>
</dbReference>
<gene>
    <name evidence="12" type="ORF">HMPREF9623_01472</name>
</gene>
<evidence type="ECO:0000256" key="9">
    <source>
        <dbReference type="PROSITE-ProRule" id="PRU01091"/>
    </source>
</evidence>
<dbReference type="GO" id="GO:0000156">
    <property type="term" value="F:phosphorelay response regulator activity"/>
    <property type="evidence" value="ECO:0007669"/>
    <property type="project" value="TreeGrafter"/>
</dbReference>
<dbReference type="PANTHER" id="PTHR48111">
    <property type="entry name" value="REGULATOR OF RPOS"/>
    <property type="match status" value="1"/>
</dbReference>
<dbReference type="AlphaFoldDB" id="A0AA36Y4V8"/>
<protein>
    <recommendedName>
        <fullName evidence="1">Stage 0 sporulation protein A homolog</fullName>
    </recommendedName>
</protein>
<dbReference type="InterPro" id="IPR039420">
    <property type="entry name" value="WalR-like"/>
</dbReference>
<dbReference type="GO" id="GO:0005829">
    <property type="term" value="C:cytosol"/>
    <property type="evidence" value="ECO:0007669"/>
    <property type="project" value="TreeGrafter"/>
</dbReference>
<feature type="DNA-binding region" description="OmpR/PhoB-type" evidence="9">
    <location>
        <begin position="134"/>
        <end position="233"/>
    </location>
</feature>
<proteinExistence type="predicted"/>
<evidence type="ECO:0000259" key="11">
    <source>
        <dbReference type="PROSITE" id="PS51755"/>
    </source>
</evidence>
<feature type="modified residue" description="4-aspartylphosphate" evidence="8">
    <location>
        <position position="57"/>
    </location>
</feature>
<dbReference type="Pfam" id="PF00072">
    <property type="entry name" value="Response_reg"/>
    <property type="match status" value="1"/>
</dbReference>
<dbReference type="EMBL" id="AGEL01000007">
    <property type="protein sequence ID" value="EHO16773.1"/>
    <property type="molecule type" value="Genomic_DNA"/>
</dbReference>
<dbReference type="SUPFAM" id="SSF46894">
    <property type="entry name" value="C-terminal effector domain of the bipartite response regulators"/>
    <property type="match status" value="1"/>
</dbReference>
<dbReference type="GO" id="GO:0006355">
    <property type="term" value="P:regulation of DNA-templated transcription"/>
    <property type="evidence" value="ECO:0007669"/>
    <property type="project" value="InterPro"/>
</dbReference>
<sequence>MDRSECRILAIDDEKELTDIVTELLKRENYSKVDVAAGCREAEEKLRKQHYDLILLDVMLPDGNGFDFYSRMKETGDLYDAPVIFLSARDEDTARLKGLGLGADDYITKPFLPKELLLRIGAVLRRTYHFEEKGQSARLGQVLVSMDAGTVTRNGKETALTAKELALFQILFRNRGKIVTTDALCDALWPDGSFGLESSLIVHMRHLREKVEAEPSKPKYLITVRGLGYKLEKES</sequence>
<dbReference type="Pfam" id="PF00486">
    <property type="entry name" value="Trans_reg_C"/>
    <property type="match status" value="1"/>
</dbReference>
<evidence type="ECO:0000256" key="5">
    <source>
        <dbReference type="ARBA" id="ARBA00023125"/>
    </source>
</evidence>
<dbReference type="Gene3D" id="6.10.250.690">
    <property type="match status" value="1"/>
</dbReference>
<comment type="function">
    <text evidence="7">May play the central regulatory role in sporulation. It may be an element of the effector pathway responsible for the activation of sporulation genes in response to nutritional stress. Spo0A may act in concert with spo0H (a sigma factor) to control the expression of some genes that are critical to the sporulation process.</text>
</comment>
<feature type="domain" description="Response regulatory" evidence="10">
    <location>
        <begin position="7"/>
        <end position="124"/>
    </location>
</feature>
<dbReference type="GO" id="GO:0032993">
    <property type="term" value="C:protein-DNA complex"/>
    <property type="evidence" value="ECO:0007669"/>
    <property type="project" value="TreeGrafter"/>
</dbReference>
<dbReference type="SMART" id="SM00448">
    <property type="entry name" value="REC"/>
    <property type="match status" value="1"/>
</dbReference>
<reference evidence="12 13" key="1">
    <citation type="submission" date="2011-10" db="EMBL/GenBank/DDBJ databases">
        <title>The Genome Sequence of Lachnospiraceae bacterium ACC2.</title>
        <authorList>
            <consortium name="The Broad Institute Genome Sequencing Platform"/>
            <person name="Earl A."/>
            <person name="Ward D."/>
            <person name="Feldgarden M."/>
            <person name="Gevers D."/>
            <person name="Sizova M."/>
            <person name="Hazen A."/>
            <person name="Epstein S."/>
            <person name="Young S.K."/>
            <person name="Zeng Q."/>
            <person name="Gargeya S."/>
            <person name="Fitzgerald M."/>
            <person name="Haas B."/>
            <person name="Abouelleil A."/>
            <person name="Alvarado L."/>
            <person name="Arachchi H.M."/>
            <person name="Berlin A."/>
            <person name="Brown A."/>
            <person name="Chapman S.B."/>
            <person name="Chen Z."/>
            <person name="Dunbar C."/>
            <person name="Freedman E."/>
            <person name="Gearin G."/>
            <person name="Goldberg J."/>
            <person name="Griggs A."/>
            <person name="Gujja S."/>
            <person name="Heiman D."/>
            <person name="Howarth C."/>
            <person name="Larson L."/>
            <person name="Lui A."/>
            <person name="MacDonald P.J.P."/>
            <person name="Montmayeur A."/>
            <person name="Murphy C."/>
            <person name="Neiman D."/>
            <person name="Pearson M."/>
            <person name="Priest M."/>
            <person name="Roberts A."/>
            <person name="Saif S."/>
            <person name="Shea T."/>
            <person name="Shenoy N."/>
            <person name="Sisk P."/>
            <person name="Stolte C."/>
            <person name="Sykes S."/>
            <person name="Wortman J."/>
            <person name="Nusbaum C."/>
            <person name="Birren B."/>
        </authorList>
    </citation>
    <scope>NUCLEOTIDE SEQUENCE [LARGE SCALE GENOMIC DNA]</scope>
    <source>
        <strain evidence="12 13">ACC2</strain>
    </source>
</reference>
<evidence type="ECO:0000256" key="6">
    <source>
        <dbReference type="ARBA" id="ARBA00023163"/>
    </source>
</evidence>
<keyword evidence="13" id="KW-1185">Reference proteome</keyword>
<dbReference type="CDD" id="cd17574">
    <property type="entry name" value="REC_OmpR"/>
    <property type="match status" value="1"/>
</dbReference>
<dbReference type="Gene3D" id="1.10.10.10">
    <property type="entry name" value="Winged helix-like DNA-binding domain superfamily/Winged helix DNA-binding domain"/>
    <property type="match status" value="1"/>
</dbReference>
<dbReference type="GeneID" id="86941214"/>
<keyword evidence="5 9" id="KW-0238">DNA-binding</keyword>
<evidence type="ECO:0000256" key="7">
    <source>
        <dbReference type="ARBA" id="ARBA00024867"/>
    </source>
</evidence>
<feature type="domain" description="OmpR/PhoB-type" evidence="11">
    <location>
        <begin position="134"/>
        <end position="233"/>
    </location>
</feature>
<keyword evidence="4" id="KW-0805">Transcription regulation</keyword>
<organism evidence="12 13">
    <name type="scientific">Stomatobaculum longum</name>
    <dbReference type="NCBI Taxonomy" id="796942"/>
    <lineage>
        <taxon>Bacteria</taxon>
        <taxon>Bacillati</taxon>
        <taxon>Bacillota</taxon>
        <taxon>Clostridia</taxon>
        <taxon>Lachnospirales</taxon>
        <taxon>Lachnospiraceae</taxon>
        <taxon>Stomatobaculum</taxon>
    </lineage>
</organism>
<keyword evidence="3" id="KW-0902">Two-component regulatory system</keyword>
<dbReference type="InterPro" id="IPR001867">
    <property type="entry name" value="OmpR/PhoB-type_DNA-bd"/>
</dbReference>
<evidence type="ECO:0000256" key="4">
    <source>
        <dbReference type="ARBA" id="ARBA00023015"/>
    </source>
</evidence>
<evidence type="ECO:0000256" key="3">
    <source>
        <dbReference type="ARBA" id="ARBA00023012"/>
    </source>
</evidence>
<accession>A0AA36Y4V8</accession>
<keyword evidence="6" id="KW-0804">Transcription</keyword>
<dbReference type="RefSeq" id="WP_009533304.1">
    <property type="nucleotide sequence ID" value="NZ_CAUOLT010000089.1"/>
</dbReference>
<dbReference type="PROSITE" id="PS51755">
    <property type="entry name" value="OMPR_PHOB"/>
    <property type="match status" value="1"/>
</dbReference>
<dbReference type="InterPro" id="IPR036388">
    <property type="entry name" value="WH-like_DNA-bd_sf"/>
</dbReference>
<dbReference type="Proteomes" id="UP000018466">
    <property type="component" value="Unassembled WGS sequence"/>
</dbReference>
<evidence type="ECO:0000313" key="13">
    <source>
        <dbReference type="Proteomes" id="UP000018466"/>
    </source>
</evidence>